<evidence type="ECO:0000256" key="1">
    <source>
        <dbReference type="ARBA" id="ARBA00022679"/>
    </source>
</evidence>
<dbReference type="CDD" id="cd03784">
    <property type="entry name" value="GT1_Gtf-like"/>
    <property type="match status" value="1"/>
</dbReference>
<evidence type="ECO:0000313" key="3">
    <source>
        <dbReference type="Proteomes" id="UP000053593"/>
    </source>
</evidence>
<reference evidence="2 3" key="1">
    <citation type="submission" date="2014-04" db="EMBL/GenBank/DDBJ databases">
        <title>Evolutionary Origins and Diversification of the Mycorrhizal Mutualists.</title>
        <authorList>
            <consortium name="DOE Joint Genome Institute"/>
            <consortium name="Mycorrhizal Genomics Consortium"/>
            <person name="Kohler A."/>
            <person name="Kuo A."/>
            <person name="Nagy L.G."/>
            <person name="Floudas D."/>
            <person name="Copeland A."/>
            <person name="Barry K.W."/>
            <person name="Cichocki N."/>
            <person name="Veneault-Fourrey C."/>
            <person name="LaButti K."/>
            <person name="Lindquist E.A."/>
            <person name="Lipzen A."/>
            <person name="Lundell T."/>
            <person name="Morin E."/>
            <person name="Murat C."/>
            <person name="Riley R."/>
            <person name="Ohm R."/>
            <person name="Sun H."/>
            <person name="Tunlid A."/>
            <person name="Henrissat B."/>
            <person name="Grigoriev I.V."/>
            <person name="Hibbett D.S."/>
            <person name="Martin F."/>
        </authorList>
    </citation>
    <scope>NUCLEOTIDE SEQUENCE [LARGE SCALE GENOMIC DNA]</scope>
    <source>
        <strain evidence="2 3">FD-317 M1</strain>
    </source>
</reference>
<name>A0A0D0C4V6_9AGAR</name>
<keyword evidence="1 2" id="KW-0808">Transferase</keyword>
<dbReference type="PANTHER" id="PTHR48045">
    <property type="entry name" value="UDP-GLYCOSYLTRANSFERASE 72B1"/>
    <property type="match status" value="1"/>
</dbReference>
<dbReference type="InterPro" id="IPR002213">
    <property type="entry name" value="UDP_glucos_trans"/>
</dbReference>
<evidence type="ECO:0000313" key="2">
    <source>
        <dbReference type="EMBL" id="KIK52857.1"/>
    </source>
</evidence>
<dbReference type="Gene3D" id="3.40.50.2000">
    <property type="entry name" value="Glycogen Phosphorylase B"/>
    <property type="match status" value="1"/>
</dbReference>
<dbReference type="GO" id="GO:0008194">
    <property type="term" value="F:UDP-glycosyltransferase activity"/>
    <property type="evidence" value="ECO:0007669"/>
    <property type="project" value="InterPro"/>
</dbReference>
<protein>
    <submittedName>
        <fullName evidence="2">Glycosyltransferase family 1 protein</fullName>
    </submittedName>
</protein>
<dbReference type="EMBL" id="KN834836">
    <property type="protein sequence ID" value="KIK52857.1"/>
    <property type="molecule type" value="Genomic_DNA"/>
</dbReference>
<dbReference type="SUPFAM" id="SSF53756">
    <property type="entry name" value="UDP-Glycosyltransferase/glycogen phosphorylase"/>
    <property type="match status" value="1"/>
</dbReference>
<organism evidence="2 3">
    <name type="scientific">Collybiopsis luxurians FD-317 M1</name>
    <dbReference type="NCBI Taxonomy" id="944289"/>
    <lineage>
        <taxon>Eukaryota</taxon>
        <taxon>Fungi</taxon>
        <taxon>Dikarya</taxon>
        <taxon>Basidiomycota</taxon>
        <taxon>Agaricomycotina</taxon>
        <taxon>Agaricomycetes</taxon>
        <taxon>Agaricomycetidae</taxon>
        <taxon>Agaricales</taxon>
        <taxon>Marasmiineae</taxon>
        <taxon>Omphalotaceae</taxon>
        <taxon>Collybiopsis</taxon>
        <taxon>Collybiopsis luxurians</taxon>
    </lineage>
</organism>
<sequence>MYDYECSPQEVQNKSDYLFFLAAQRCLRTGDGAFCVSSSVYEPEAMKIAKEWMKLMGKAWYSVGPLSLPDSLPPTQAHDEQELLVISFLTRMQNKFGERSVLFISFGTFYWPAQPEKLWAIIDELICLRKPFIFAHTSPLAHVPEEKMKMISESGIGIAMSWCPQEKILSHPATGWFVTHGGWNSTQEALIHRVPVIYWPFAFDQPYIAARTCQHNAGFELIEVRTGERGTQRPYRFQTCTKSPSFRVSAARQELKLLLQRIEGEEGQRVRANFERLGQMIDETWNEGHEARENLEAFLRRFVD</sequence>
<dbReference type="PANTHER" id="PTHR48045:SF31">
    <property type="entry name" value="UDP-GLYCOSYLTRANSFERASE 76B1-LIKE"/>
    <property type="match status" value="1"/>
</dbReference>
<dbReference type="Pfam" id="PF00201">
    <property type="entry name" value="UDPGT"/>
    <property type="match status" value="1"/>
</dbReference>
<dbReference type="OrthoDB" id="5835829at2759"/>
<dbReference type="HOGENOM" id="CLU_001724_12_0_1"/>
<dbReference type="Proteomes" id="UP000053593">
    <property type="component" value="Unassembled WGS sequence"/>
</dbReference>
<proteinExistence type="predicted"/>
<dbReference type="AlphaFoldDB" id="A0A0D0C4V6"/>
<accession>A0A0D0C4V6</accession>
<keyword evidence="3" id="KW-1185">Reference proteome</keyword>
<gene>
    <name evidence="2" type="ORF">GYMLUDRAFT_947448</name>
</gene>